<gene>
    <name evidence="1" type="primary">64</name>
    <name evidence="1" type="ORF">SEA_AMYEV_64</name>
</gene>
<evidence type="ECO:0000313" key="1">
    <source>
        <dbReference type="EMBL" id="UIW13479.1"/>
    </source>
</evidence>
<dbReference type="GeneID" id="77954151"/>
<protein>
    <submittedName>
        <fullName evidence="1">Uncharacterized protein</fullName>
    </submittedName>
</protein>
<sequence>MPESPICTCIARTMPTRFGDARIVVVFDPYCQIPAHKKRGSTDLEPTYGKAKE</sequence>
<name>A0AA48Y3Y9_9CAUD</name>
<organism evidence="1 2">
    <name type="scientific">Arthrobacter phage Amyev</name>
    <dbReference type="NCBI Taxonomy" id="2832315"/>
    <lineage>
        <taxon>Viruses</taxon>
        <taxon>Duplodnaviria</taxon>
        <taxon>Heunggongvirae</taxon>
        <taxon>Uroviricota</taxon>
        <taxon>Caudoviricetes</taxon>
        <taxon>Casidaviridae</taxon>
        <taxon>Yangvirus</taxon>
        <taxon>Yangvirus amyev</taxon>
    </lineage>
</organism>
<evidence type="ECO:0000313" key="2">
    <source>
        <dbReference type="Proteomes" id="UP001200073"/>
    </source>
</evidence>
<accession>A0AA48Y3Y9</accession>
<dbReference type="EMBL" id="OL549191">
    <property type="protein sequence ID" value="UIW13479.1"/>
    <property type="molecule type" value="Genomic_DNA"/>
</dbReference>
<reference evidence="1" key="1">
    <citation type="submission" date="2021-11" db="EMBL/GenBank/DDBJ databases">
        <authorList>
            <person name="Furlong K.P."/>
            <person name="Ghanmi N."/>
            <person name="Islam M.S."/>
            <person name="Jung D."/>
            <person name="Madani M.T."/>
            <person name="Petrova A."/>
            <person name="Ristovski M."/>
            <person name="Salikini A."/>
            <person name="Uppal M."/>
            <person name="Tran A."/>
            <person name="Tremblay V."/>
            <person name="Williams E."/>
            <person name="Giles L."/>
            <person name="McCarthy L."/>
            <person name="Wheaton K.A."/>
            <person name="Chan K."/>
            <person name="Rudner A.D."/>
            <person name="Beyer A.R."/>
            <person name="Chong R.A."/>
            <person name="Edgington N.P."/>
            <person name="Freise A.C."/>
            <person name="Garcia Costas A.M."/>
            <person name="Gibb B.P."/>
            <person name="Klyczek K.K."/>
            <person name="Swerdlow S.J."/>
            <person name="Garlena R.A."/>
            <person name="Russell D.A."/>
            <person name="Jacobs-Sera D."/>
            <person name="Hatfull G.F."/>
        </authorList>
    </citation>
    <scope>NUCLEOTIDE SEQUENCE</scope>
</reference>
<keyword evidence="2" id="KW-1185">Reference proteome</keyword>
<dbReference type="RefSeq" id="YP_010677767.1">
    <property type="nucleotide sequence ID" value="NC_071025.1"/>
</dbReference>
<dbReference type="KEGG" id="vg:77954151"/>
<dbReference type="Proteomes" id="UP001200073">
    <property type="component" value="Segment"/>
</dbReference>
<proteinExistence type="predicted"/>